<proteinExistence type="predicted"/>
<feature type="transmembrane region" description="Helical" evidence="1">
    <location>
        <begin position="112"/>
        <end position="134"/>
    </location>
</feature>
<keyword evidence="1" id="KW-0472">Membrane</keyword>
<evidence type="ECO:0000313" key="3">
    <source>
        <dbReference type="Proteomes" id="UP001203058"/>
    </source>
</evidence>
<dbReference type="InterPro" id="IPR021279">
    <property type="entry name" value="DUF2721"/>
</dbReference>
<protein>
    <submittedName>
        <fullName evidence="2">DUF2721 domain-containing protein</fullName>
    </submittedName>
</protein>
<evidence type="ECO:0000313" key="2">
    <source>
        <dbReference type="EMBL" id="MCH8617292.1"/>
    </source>
</evidence>
<sequence>MLSTSPTSVATVAQIIQLSVAPVFLLAGIGAFLNVCATRLARIIDRGRVLEPLLLASRGTEHDRIVADLRVLDRRIRLVSRAIFLTVLSALLICMVVVLLFAATLAHAHFGTAVALLFIASMIAIGSGFAIFLWETQVAARAVRIRSELLEHAVEE</sequence>
<name>A0ABS9VQS1_9SPHN</name>
<feature type="transmembrane region" description="Helical" evidence="1">
    <location>
        <begin position="12"/>
        <end position="36"/>
    </location>
</feature>
<keyword evidence="1" id="KW-0812">Transmembrane</keyword>
<keyword evidence="3" id="KW-1185">Reference proteome</keyword>
<evidence type="ECO:0000256" key="1">
    <source>
        <dbReference type="SAM" id="Phobius"/>
    </source>
</evidence>
<accession>A0ABS9VQS1</accession>
<dbReference type="EMBL" id="JAKZHW010000002">
    <property type="protein sequence ID" value="MCH8617292.1"/>
    <property type="molecule type" value="Genomic_DNA"/>
</dbReference>
<reference evidence="2 3" key="1">
    <citation type="submission" date="2022-03" db="EMBL/GenBank/DDBJ databases">
        <authorList>
            <person name="Jo J.-H."/>
            <person name="Im W.-T."/>
        </authorList>
    </citation>
    <scope>NUCLEOTIDE SEQUENCE [LARGE SCALE GENOMIC DNA]</scope>
    <source>
        <strain evidence="2 3">SM33</strain>
    </source>
</reference>
<comment type="caution">
    <text evidence="2">The sequence shown here is derived from an EMBL/GenBank/DDBJ whole genome shotgun (WGS) entry which is preliminary data.</text>
</comment>
<dbReference type="RefSeq" id="WP_241448156.1">
    <property type="nucleotide sequence ID" value="NZ_JAKZHW010000002.1"/>
</dbReference>
<feature type="transmembrane region" description="Helical" evidence="1">
    <location>
        <begin position="82"/>
        <end position="106"/>
    </location>
</feature>
<organism evidence="2 3">
    <name type="scientific">Sphingomonas telluris</name>
    <dbReference type="NCBI Taxonomy" id="2907998"/>
    <lineage>
        <taxon>Bacteria</taxon>
        <taxon>Pseudomonadati</taxon>
        <taxon>Pseudomonadota</taxon>
        <taxon>Alphaproteobacteria</taxon>
        <taxon>Sphingomonadales</taxon>
        <taxon>Sphingomonadaceae</taxon>
        <taxon>Sphingomonas</taxon>
    </lineage>
</organism>
<gene>
    <name evidence="2" type="ORF">LZ016_14435</name>
</gene>
<dbReference type="Proteomes" id="UP001203058">
    <property type="component" value="Unassembled WGS sequence"/>
</dbReference>
<dbReference type="Pfam" id="PF11026">
    <property type="entry name" value="DUF2721"/>
    <property type="match status" value="1"/>
</dbReference>
<keyword evidence="1" id="KW-1133">Transmembrane helix</keyword>